<protein>
    <recommendedName>
        <fullName evidence="9">Fibronectin type-III domain-containing protein</fullName>
    </recommendedName>
</protein>
<keyword evidence="8" id="KW-0472">Membrane</keyword>
<evidence type="ECO:0000259" key="9">
    <source>
        <dbReference type="PROSITE" id="PS50853"/>
    </source>
</evidence>
<dbReference type="InterPro" id="IPR026453">
    <property type="entry name" value="PGF_pre_PGF"/>
</dbReference>
<dbReference type="OrthoDB" id="341609at2157"/>
<dbReference type="InterPro" id="IPR051048">
    <property type="entry name" value="Peptidase_S8/S53_subtilisin"/>
</dbReference>
<evidence type="ECO:0000313" key="11">
    <source>
        <dbReference type="Proteomes" id="UP000033048"/>
    </source>
</evidence>
<dbReference type="Gene3D" id="3.40.50.200">
    <property type="entry name" value="Peptidase S8/S53 domain"/>
    <property type="match status" value="1"/>
</dbReference>
<dbReference type="InterPro" id="IPR034058">
    <property type="entry name" value="TagA/B/C/D_pept_dom"/>
</dbReference>
<dbReference type="NCBIfam" id="TIGR04213">
    <property type="entry name" value="PGF_pre_PGF"/>
    <property type="match status" value="1"/>
</dbReference>
<dbReference type="PROSITE" id="PS50853">
    <property type="entry name" value="FN3"/>
    <property type="match status" value="1"/>
</dbReference>
<dbReference type="Gene3D" id="2.60.40.10">
    <property type="entry name" value="Immunoglobulins"/>
    <property type="match status" value="1"/>
</dbReference>
<dbReference type="KEGG" id="mmet:MCMEM_1277"/>
<feature type="active site" description="Charge relay system" evidence="5 6">
    <location>
        <position position="527"/>
    </location>
</feature>
<dbReference type="GO" id="GO:0006508">
    <property type="term" value="P:proteolysis"/>
    <property type="evidence" value="ECO:0007669"/>
    <property type="project" value="UniProtKB-KW"/>
</dbReference>
<feature type="transmembrane region" description="Helical" evidence="8">
    <location>
        <begin position="1313"/>
        <end position="1334"/>
    </location>
</feature>
<dbReference type="CDD" id="cd04842">
    <property type="entry name" value="Peptidases_S8_Kp43_protease"/>
    <property type="match status" value="1"/>
</dbReference>
<feature type="active site" description="Charge relay system" evidence="5 6">
    <location>
        <position position="295"/>
    </location>
</feature>
<dbReference type="Gene3D" id="2.60.120.380">
    <property type="match status" value="1"/>
</dbReference>
<dbReference type="HOGENOM" id="CLU_263726_0_0_2"/>
<dbReference type="InterPro" id="IPR013783">
    <property type="entry name" value="Ig-like_fold"/>
</dbReference>
<keyword evidence="8" id="KW-0812">Transmembrane</keyword>
<dbReference type="PROSITE" id="PS51892">
    <property type="entry name" value="SUBTILASE"/>
    <property type="match status" value="1"/>
</dbReference>
<name>A0A0E3X008_METMT</name>
<keyword evidence="8" id="KW-1133">Transmembrane helix</keyword>
<dbReference type="PROSITE" id="PS00138">
    <property type="entry name" value="SUBTILASE_SER"/>
    <property type="match status" value="1"/>
</dbReference>
<dbReference type="InterPro" id="IPR036852">
    <property type="entry name" value="Peptidase_S8/S53_dom_sf"/>
</dbReference>
<evidence type="ECO:0000256" key="6">
    <source>
        <dbReference type="PROSITE-ProRule" id="PRU01240"/>
    </source>
</evidence>
<dbReference type="SUPFAM" id="SSF52743">
    <property type="entry name" value="Subtilisin-like"/>
    <property type="match status" value="1"/>
</dbReference>
<dbReference type="PANTHER" id="PTHR43399">
    <property type="entry name" value="SUBTILISIN-RELATED"/>
    <property type="match status" value="1"/>
</dbReference>
<keyword evidence="4 6" id="KW-0720">Serine protease</keyword>
<dbReference type="InterPro" id="IPR022398">
    <property type="entry name" value="Peptidase_S8_His-AS"/>
</dbReference>
<feature type="active site" description="Charge relay system" evidence="5 6">
    <location>
        <position position="258"/>
    </location>
</feature>
<dbReference type="InterPro" id="IPR008979">
    <property type="entry name" value="Galactose-bd-like_sf"/>
</dbReference>
<dbReference type="InterPro" id="IPR000209">
    <property type="entry name" value="Peptidase_S8/S53_dom"/>
</dbReference>
<feature type="region of interest" description="Disordered" evidence="7">
    <location>
        <begin position="1083"/>
        <end position="1105"/>
    </location>
</feature>
<dbReference type="EMBL" id="CP009518">
    <property type="protein sequence ID" value="AKB85330.1"/>
    <property type="molecule type" value="Genomic_DNA"/>
</dbReference>
<evidence type="ECO:0000256" key="2">
    <source>
        <dbReference type="ARBA" id="ARBA00022670"/>
    </source>
</evidence>
<dbReference type="InterPro" id="IPR023828">
    <property type="entry name" value="Peptidase_S8_Ser-AS"/>
</dbReference>
<evidence type="ECO:0000256" key="5">
    <source>
        <dbReference type="PIRSR" id="PIRSR615500-1"/>
    </source>
</evidence>
<dbReference type="GO" id="GO:0004252">
    <property type="term" value="F:serine-type endopeptidase activity"/>
    <property type="evidence" value="ECO:0007669"/>
    <property type="project" value="UniProtKB-UniRule"/>
</dbReference>
<keyword evidence="2 6" id="KW-0645">Protease</keyword>
<evidence type="ECO:0000256" key="1">
    <source>
        <dbReference type="ARBA" id="ARBA00011073"/>
    </source>
</evidence>
<reference evidence="10 11" key="1">
    <citation type="submission" date="2014-07" db="EMBL/GenBank/DDBJ databases">
        <title>Methanogenic archaea and the global carbon cycle.</title>
        <authorList>
            <person name="Henriksen J.R."/>
            <person name="Luke J."/>
            <person name="Reinhart S."/>
            <person name="Benedict M.N."/>
            <person name="Youngblut N.D."/>
            <person name="Metcalf M.E."/>
            <person name="Whitaker R.J."/>
            <person name="Metcalf W.W."/>
        </authorList>
    </citation>
    <scope>NUCLEOTIDE SEQUENCE [LARGE SCALE GENOMIC DNA]</scope>
    <source>
        <strain evidence="10 11">MM1</strain>
    </source>
</reference>
<dbReference type="PROSITE" id="PS00137">
    <property type="entry name" value="SUBTILASE_HIS"/>
    <property type="match status" value="1"/>
</dbReference>
<keyword evidence="11" id="KW-1185">Reference proteome</keyword>
<dbReference type="PRINTS" id="PR00723">
    <property type="entry name" value="SUBTILISIN"/>
</dbReference>
<dbReference type="RefSeq" id="WP_052721361.1">
    <property type="nucleotide sequence ID" value="NZ_CP009518.1"/>
</dbReference>
<comment type="similarity">
    <text evidence="1 6">Belongs to the peptidase S8 family.</text>
</comment>
<dbReference type="Proteomes" id="UP000033048">
    <property type="component" value="Chromosome"/>
</dbReference>
<dbReference type="InterPro" id="IPR003961">
    <property type="entry name" value="FN3_dom"/>
</dbReference>
<dbReference type="InterPro" id="IPR015500">
    <property type="entry name" value="Peptidase_S8_subtilisin-rel"/>
</dbReference>
<dbReference type="STRING" id="1434104.MCMEM_1277"/>
<evidence type="ECO:0000256" key="7">
    <source>
        <dbReference type="SAM" id="MobiDB-lite"/>
    </source>
</evidence>
<accession>A0A0E3X008</accession>
<keyword evidence="3 6" id="KW-0378">Hydrolase</keyword>
<evidence type="ECO:0000256" key="3">
    <source>
        <dbReference type="ARBA" id="ARBA00022801"/>
    </source>
</evidence>
<evidence type="ECO:0000256" key="4">
    <source>
        <dbReference type="ARBA" id="ARBA00022825"/>
    </source>
</evidence>
<dbReference type="GeneID" id="25417977"/>
<feature type="domain" description="Fibronectin type-III" evidence="9">
    <location>
        <begin position="819"/>
        <end position="910"/>
    </location>
</feature>
<evidence type="ECO:0000256" key="8">
    <source>
        <dbReference type="SAM" id="Phobius"/>
    </source>
</evidence>
<dbReference type="SUPFAM" id="SSF49785">
    <property type="entry name" value="Galactose-binding domain-like"/>
    <property type="match status" value="1"/>
</dbReference>
<dbReference type="PANTHER" id="PTHR43399:SF4">
    <property type="entry name" value="CELL WALL-ASSOCIATED PROTEASE"/>
    <property type="match status" value="1"/>
</dbReference>
<sequence>MRNKTIWISGILLVIATMFSIIALSSGTALSENSNLSLVDDNSRSIPSISNDGRYILLKAAQFNTEKVPSISSMSTMGETSSSSEDYYIVQFRGHVLEEWKQDVRNSGATIFHYVPNNAFIVRLEPSVRVQVENLDCVQWVGPYYPSYSVSPVLISASEESGQEDIIVMLFDTKDNSRILNEISAFGGEIVDNAGGIIRVRIDKKNISDIAALNGVSWIEKYVQPVILNDVAADIISVSYVRTTHGLTGSGQIVAVADTGLDTGFNNESIHDDLEGRILSLIDLSNNGAADTHGHGTHVAGSVLGNGANSSGQFAGMAPEAQLVFQAIQDEDGSLGGIPADYGELFQQAYDHNARIHTNSWGAAVYGNYTSGSRNLDIFAWEHPDMLILFSAGNDGEDTNSDGIVDADSIGSPATAKNCLTVGASENSRGSTFMIPPYTTYKIFTYPSSHPNYGDLKFPVSPIYDDYMANNPEGLAAFSSRGPTDDGRIKPDVVAPGTFIISTRSSVASGTGWGVYNDDYLYMGGTSMSTPIVAGSAALVRQYYVENESIATPSAALLKATIINGAYNMTPGQYGTGSAQEIQKRPDDGQGWGRVDIEKSLFPVSPRKMYYNDTSSTPYLNTSESWDVNYYINNSSEPLKVTLVWTDYPAEAYTAITLVNNLDLTVSSSDNTYFGNGGNEPDNRNNVEQVELLSPPVGWYTITVNGTNVPQGPQPFALVVSGAFGNDKIPPSSISGLMSTTGETWINWSWTNPDDLDFNHTMVYVDNEFKTNVSDSYYNSTNLTAATSYQLSTRTVDTSGNINSSWFNGTAPTSADVTPPSSISGLMSTTGETWINWSWTNPEDLDFNHTVVYVDNEFKINVSDSYYNSTNLTAATSYQLSTRTVDTSGNINSSWFNYTATTSANVTPPCSISSLMSTTGETWINWSWTNPEDFDFNHTMIYIDNEFKTNVSDSYYNSTNLTAATSYQVSTRTVDISGNINSSWINDTATTSADVTPPCSISSLISTTGETWINWSWSNPDDIDFNHTMIYIDNEFKTNISDSYYNSTNLTAATSYQLSTRTVDTSGNINSSWVNLSVNTVATKSDDSSSSSQSSSSGGGGGGSGATGEAFENIAFKDVKTENIIGGLSISYVFNDEQNPIRYINFSAVRNYQRTSTTIEVLKSRSAMVDASAPGIVYSNLNIWVGKSGFATEDNIADPVIGFSVAKDWLAENDVGEDSIILYRHSENRWNALNTGKIGEDGSYIYFEAETPGFSPFAIVADIGNGALGYDAVSTEGDHSLVNVSSTVTITEHSEEDINVTGSEETTDSESNMLFIAIVVIVVLILLSISYVYYQKTTMLDKK</sequence>
<organism evidence="10 11">
    <name type="scientific">Methanococcoides methylutens MM1</name>
    <dbReference type="NCBI Taxonomy" id="1434104"/>
    <lineage>
        <taxon>Archaea</taxon>
        <taxon>Methanobacteriati</taxon>
        <taxon>Methanobacteriota</taxon>
        <taxon>Stenosarchaea group</taxon>
        <taxon>Methanomicrobia</taxon>
        <taxon>Methanosarcinales</taxon>
        <taxon>Methanosarcinaceae</taxon>
        <taxon>Methanococcoides</taxon>
    </lineage>
</organism>
<gene>
    <name evidence="10" type="ORF">MCMEM_1277</name>
</gene>
<dbReference type="Pfam" id="PF00082">
    <property type="entry name" value="Peptidase_S8"/>
    <property type="match status" value="1"/>
</dbReference>
<proteinExistence type="inferred from homology"/>
<evidence type="ECO:0000313" key="10">
    <source>
        <dbReference type="EMBL" id="AKB85330.1"/>
    </source>
</evidence>